<evidence type="ECO:0000313" key="1">
    <source>
        <dbReference type="EMBL" id="KAF1796322.1"/>
    </source>
</evidence>
<accession>A0A8H4EW18</accession>
<name>A0A8H4EW18_MUCCL</name>
<organism evidence="1 2">
    <name type="scientific">Mucor circinelloides f. lusitanicus</name>
    <name type="common">Mucor racemosus var. lusitanicus</name>
    <dbReference type="NCBI Taxonomy" id="29924"/>
    <lineage>
        <taxon>Eukaryota</taxon>
        <taxon>Fungi</taxon>
        <taxon>Fungi incertae sedis</taxon>
        <taxon>Mucoromycota</taxon>
        <taxon>Mucoromycotina</taxon>
        <taxon>Mucoromycetes</taxon>
        <taxon>Mucorales</taxon>
        <taxon>Mucorineae</taxon>
        <taxon>Mucoraceae</taxon>
        <taxon>Mucor</taxon>
    </lineage>
</organism>
<dbReference type="AlphaFoldDB" id="A0A8H4EW18"/>
<reference evidence="1 2" key="1">
    <citation type="submission" date="2019-09" db="EMBL/GenBank/DDBJ databases">
        <authorList>
            <consortium name="DOE Joint Genome Institute"/>
            <person name="Mondo S.J."/>
            <person name="Navarro-Mendoza M.I."/>
            <person name="Perez-Arques C."/>
            <person name="Panchal S."/>
            <person name="Nicolas F.E."/>
            <person name="Ganguly P."/>
            <person name="Pangilinan J."/>
            <person name="Grigoriev I."/>
            <person name="Heitman J."/>
            <person name="Sanya K."/>
            <person name="Garre V."/>
        </authorList>
    </citation>
    <scope>NUCLEOTIDE SEQUENCE [LARGE SCALE GENOMIC DNA]</scope>
    <source>
        <strain evidence="1 2">MU402</strain>
    </source>
</reference>
<proteinExistence type="predicted"/>
<sequence length="213" mass="24506">MVLLSKRFFESGWIDDNEDEDKDGAEDDVNDDERRKNAQKLDYLVGGEQRIITIQEHDNVWIVNNTNISRNFHVFRNRCIDMLEHGRVCINHTRGLALNGIMWLDDKNRRYYAKIVEVLADDFEAGERQAGESYCSVVNTNDNNMKLIAKTVLNLIRKFRKTNAPEMKEPLFCSFLIESIVTPFLCLDEDCLTLLGNTDESPGSRMVAVPISQ</sequence>
<gene>
    <name evidence="1" type="ORF">FB192DRAFT_1452886</name>
</gene>
<dbReference type="EMBL" id="JAAECE010000013">
    <property type="protein sequence ID" value="KAF1796322.1"/>
    <property type="molecule type" value="Genomic_DNA"/>
</dbReference>
<evidence type="ECO:0000313" key="2">
    <source>
        <dbReference type="Proteomes" id="UP000469890"/>
    </source>
</evidence>
<comment type="caution">
    <text evidence="1">The sequence shown here is derived from an EMBL/GenBank/DDBJ whole genome shotgun (WGS) entry which is preliminary data.</text>
</comment>
<dbReference type="Proteomes" id="UP000469890">
    <property type="component" value="Unassembled WGS sequence"/>
</dbReference>
<protein>
    <submittedName>
        <fullName evidence="1">Uncharacterized protein</fullName>
    </submittedName>
</protein>